<organism evidence="9">
    <name type="scientific">Borrelia nietonii YOR</name>
    <dbReference type="NCBI Taxonomy" id="1293576"/>
    <lineage>
        <taxon>Bacteria</taxon>
        <taxon>Pseudomonadati</taxon>
        <taxon>Spirochaetota</taxon>
        <taxon>Spirochaetia</taxon>
        <taxon>Spirochaetales</taxon>
        <taxon>Borreliaceae</taxon>
        <taxon>Borrelia</taxon>
        <taxon>Borrelia nietonii</taxon>
    </lineage>
</organism>
<evidence type="ECO:0000256" key="6">
    <source>
        <dbReference type="ARBA" id="ARBA00023237"/>
    </source>
</evidence>
<evidence type="ECO:0000256" key="3">
    <source>
        <dbReference type="ARBA" id="ARBA00022729"/>
    </source>
</evidence>
<keyword evidence="3" id="KW-0732">Signal</keyword>
<evidence type="ECO:0000256" key="8">
    <source>
        <dbReference type="RuleBase" id="RU363105"/>
    </source>
</evidence>
<dbReference type="SUPFAM" id="SSF74748">
    <property type="entry name" value="Variable surface antigen VlsE"/>
    <property type="match status" value="1"/>
</dbReference>
<dbReference type="RefSeq" id="WP_025434368.1">
    <property type="nucleotide sequence ID" value="NZ_CP004187.1"/>
</dbReference>
<evidence type="ECO:0000256" key="7">
    <source>
        <dbReference type="ARBA" id="ARBA00023288"/>
    </source>
</evidence>
<evidence type="ECO:0000256" key="2">
    <source>
        <dbReference type="ARBA" id="ARBA00004459"/>
    </source>
</evidence>
<evidence type="ECO:0000313" key="9">
    <source>
        <dbReference type="EMBL" id="AHH04420.1"/>
    </source>
</evidence>
<dbReference type="InterPro" id="IPR000680">
    <property type="entry name" value="Borrelia_lipo"/>
</dbReference>
<evidence type="ECO:0000256" key="4">
    <source>
        <dbReference type="ARBA" id="ARBA00023136"/>
    </source>
</evidence>
<dbReference type="AlphaFoldDB" id="W5SBZ4"/>
<keyword evidence="9" id="KW-0614">Plasmid</keyword>
<gene>
    <name evidence="9" type="ORF">BHY_1470</name>
</gene>
<proteinExistence type="predicted"/>
<dbReference type="GO" id="GO:0009279">
    <property type="term" value="C:cell outer membrane"/>
    <property type="evidence" value="ECO:0007669"/>
    <property type="project" value="UniProtKB-SubCell"/>
</dbReference>
<dbReference type="PROSITE" id="PS51257">
    <property type="entry name" value="PROKAR_LIPOPROTEIN"/>
    <property type="match status" value="1"/>
</dbReference>
<keyword evidence="7 8" id="KW-0449">Lipoprotein</keyword>
<evidence type="ECO:0000256" key="1">
    <source>
        <dbReference type="ARBA" id="ARBA00003932"/>
    </source>
</evidence>
<keyword evidence="5 8" id="KW-0564">Palmitate</keyword>
<keyword evidence="6 8" id="KW-0998">Cell outer membrane</keyword>
<dbReference type="EMBL" id="CP004187">
    <property type="protein sequence ID" value="AHH04420.1"/>
    <property type="molecule type" value="Genomic_DNA"/>
</dbReference>
<accession>W5SBZ4</accession>
<sequence>MKHRLSERIKNFNITILITLFLLLSCGSGQQPQAGKDGEAATGGKSLSAVIASSRQLFLYAFVSFGNLLKETFGLTADTTKKAVGEQLGKVGEAVKIAKDKLEELKGNEQFDLIKDKAETTIIKAIDTLGKIVEGARKIKDATGSANGKVGGNVGDTEDAAPANTASVKGLVEGINLIYEAAKEAGTEPKGNANKTIDDSKEIAKLFKGTGDVGGDAKALSGARRAVIAASGADILAVIEAAKDTSKQAGNISAAKNAYDIAVATKDDTNAHDDIKTNASAIAAGLALRAMAKDGKLATVATHAPGQAVSAVLIGVVGKTVNEIVSIVRKTVDKCLKDIFDCIKEDSSSVVKSK</sequence>
<dbReference type="Pfam" id="PF00921">
    <property type="entry name" value="Lipoprotein_2"/>
    <property type="match status" value="1"/>
</dbReference>
<dbReference type="HOGENOM" id="CLU_054711_0_0_12"/>
<protein>
    <recommendedName>
        <fullName evidence="8">Variable large protein</fullName>
    </recommendedName>
</protein>
<keyword evidence="4 8" id="KW-0472">Membrane</keyword>
<evidence type="ECO:0000256" key="5">
    <source>
        <dbReference type="ARBA" id="ARBA00023139"/>
    </source>
</evidence>
<geneLocation type="plasmid" evidence="9">
    <name>unnamed</name>
</geneLocation>
<name>W5SBZ4_9SPIR</name>
<comment type="function">
    <text evidence="1 8">The Vlp and Vsp proteins are antigenically distinct proteins, only one vlp or vsp gene is transcriptionally active at any one time. Switching between these genes is a mechanism of host immune response evasion.</text>
</comment>
<reference evidence="9" key="1">
    <citation type="submission" date="2013-02" db="EMBL/GenBank/DDBJ databases">
        <title>Comparative genomics of Borrelia species.</title>
        <authorList>
            <person name="Schwan T.G."/>
            <person name="Raffel S.J."/>
            <person name="Porcella S.F."/>
        </authorList>
    </citation>
    <scope>NUCLEOTIDE SEQUENCE</scope>
    <source>
        <strain evidence="9">YOR</strain>
        <plasmid evidence="9">unnamed</plasmid>
    </source>
</reference>
<comment type="subcellular location">
    <subcellularLocation>
        <location evidence="2 8">Cell outer membrane</location>
        <topology evidence="2 8">Lipid-anchor</topology>
    </subcellularLocation>
</comment>